<gene>
    <name evidence="3" type="ORF">CEXT_67802</name>
</gene>
<comment type="caution">
    <text evidence="3">The sequence shown here is derived from an EMBL/GenBank/DDBJ whole genome shotgun (WGS) entry which is preliminary data.</text>
</comment>
<evidence type="ECO:0000256" key="1">
    <source>
        <dbReference type="SAM" id="Coils"/>
    </source>
</evidence>
<dbReference type="AlphaFoldDB" id="A0AAV4P3H7"/>
<name>A0AAV4P3H7_CAEEX</name>
<evidence type="ECO:0000313" key="3">
    <source>
        <dbReference type="EMBL" id="GIX90311.1"/>
    </source>
</evidence>
<dbReference type="EMBL" id="BPLR01003929">
    <property type="protein sequence ID" value="GIX90311.1"/>
    <property type="molecule type" value="Genomic_DNA"/>
</dbReference>
<dbReference type="Proteomes" id="UP001054945">
    <property type="component" value="Unassembled WGS sequence"/>
</dbReference>
<reference evidence="3 4" key="1">
    <citation type="submission" date="2021-06" db="EMBL/GenBank/DDBJ databases">
        <title>Caerostris extrusa draft genome.</title>
        <authorList>
            <person name="Kono N."/>
            <person name="Arakawa K."/>
        </authorList>
    </citation>
    <scope>NUCLEOTIDE SEQUENCE [LARGE SCALE GENOMIC DNA]</scope>
</reference>
<feature type="compositionally biased region" description="Polar residues" evidence="2">
    <location>
        <begin position="142"/>
        <end position="161"/>
    </location>
</feature>
<keyword evidence="4" id="KW-1185">Reference proteome</keyword>
<evidence type="ECO:0000256" key="2">
    <source>
        <dbReference type="SAM" id="MobiDB-lite"/>
    </source>
</evidence>
<feature type="compositionally biased region" description="Polar residues" evidence="2">
    <location>
        <begin position="121"/>
        <end position="130"/>
    </location>
</feature>
<sequence length="442" mass="51081">MVNKLECINKEDVFPRHLKQLLAYRIAARSLEMEEREFEREIGYSRHRRRRDLDDSFYDDVTVAMGLLRSTEESLNLFLESRPERHWKHARRHDEHLKRGSMTTTPTNEDAELEVHHRVSSRSPQRSLFKTDQPEIRENAARNAQSSVPPKPSRSSGSQVDGTRPTFVASPAKCKPLSKDDSDVRGRLAEGEDHFDAMLLRLEQLRKDRQRNFRSMPAEMRGVEEEVGHLEKDEMTDKFPRELYSMKNQDSEIGRFETQPMRDCVTRHLELLKNNMRKMVNELQEGLGRMQQQRRTLEVDFRNLNEDFGYAFHNYNQHIERWREAIQIIEVPFRNQVEPAQLAASSCSSKRRGGRAIQLQTDTNGSSTSWRAPCLDFHSSCSTGCSSDSLSTEMDCNALHSTYIVIVYGSNHSLSFDGLHIPNLVAALTLDPFVHDSFLSSL</sequence>
<evidence type="ECO:0000313" key="4">
    <source>
        <dbReference type="Proteomes" id="UP001054945"/>
    </source>
</evidence>
<organism evidence="3 4">
    <name type="scientific">Caerostris extrusa</name>
    <name type="common">Bark spider</name>
    <name type="synonym">Caerostris bankana</name>
    <dbReference type="NCBI Taxonomy" id="172846"/>
    <lineage>
        <taxon>Eukaryota</taxon>
        <taxon>Metazoa</taxon>
        <taxon>Ecdysozoa</taxon>
        <taxon>Arthropoda</taxon>
        <taxon>Chelicerata</taxon>
        <taxon>Arachnida</taxon>
        <taxon>Araneae</taxon>
        <taxon>Araneomorphae</taxon>
        <taxon>Entelegynae</taxon>
        <taxon>Araneoidea</taxon>
        <taxon>Araneidae</taxon>
        <taxon>Caerostris</taxon>
    </lineage>
</organism>
<accession>A0AAV4P3H7</accession>
<feature type="coiled-coil region" evidence="1">
    <location>
        <begin position="273"/>
        <end position="307"/>
    </location>
</feature>
<keyword evidence="1" id="KW-0175">Coiled coil</keyword>
<feature type="region of interest" description="Disordered" evidence="2">
    <location>
        <begin position="89"/>
        <end position="184"/>
    </location>
</feature>
<proteinExistence type="predicted"/>
<protein>
    <submittedName>
        <fullName evidence="3">Uncharacterized protein</fullName>
    </submittedName>
</protein>